<proteinExistence type="predicted"/>
<dbReference type="InterPro" id="IPR041698">
    <property type="entry name" value="Methyltransf_25"/>
</dbReference>
<dbReference type="CDD" id="cd02440">
    <property type="entry name" value="AdoMet_MTases"/>
    <property type="match status" value="1"/>
</dbReference>
<gene>
    <name evidence="5" type="ordered locus">Hoch_1306</name>
</gene>
<dbReference type="eggNOG" id="COG2263">
    <property type="taxonomic scope" value="Bacteria"/>
</dbReference>
<dbReference type="GO" id="GO:0016279">
    <property type="term" value="F:protein-lysine N-methyltransferase activity"/>
    <property type="evidence" value="ECO:0007669"/>
    <property type="project" value="InterPro"/>
</dbReference>
<dbReference type="PANTHER" id="PTHR13610:SF11">
    <property type="entry name" value="METHYLTRANSFERASE DOMAIN-CONTAINING PROTEIN"/>
    <property type="match status" value="1"/>
</dbReference>
<dbReference type="STRING" id="502025.Hoch_1306"/>
<evidence type="ECO:0000313" key="6">
    <source>
        <dbReference type="Proteomes" id="UP000001880"/>
    </source>
</evidence>
<evidence type="ECO:0000313" key="5">
    <source>
        <dbReference type="EMBL" id="ACY13864.1"/>
    </source>
</evidence>
<dbReference type="AlphaFoldDB" id="D0LTG9"/>
<dbReference type="HOGENOM" id="CLU_082418_0_0_7"/>
<reference evidence="5 6" key="1">
    <citation type="journal article" date="2010" name="Stand. Genomic Sci.">
        <title>Complete genome sequence of Haliangium ochraceum type strain (SMP-2).</title>
        <authorList>
            <consortium name="US DOE Joint Genome Institute (JGI-PGF)"/>
            <person name="Ivanova N."/>
            <person name="Daum C."/>
            <person name="Lang E."/>
            <person name="Abt B."/>
            <person name="Kopitz M."/>
            <person name="Saunders E."/>
            <person name="Lapidus A."/>
            <person name="Lucas S."/>
            <person name="Glavina Del Rio T."/>
            <person name="Nolan M."/>
            <person name="Tice H."/>
            <person name="Copeland A."/>
            <person name="Cheng J.F."/>
            <person name="Chen F."/>
            <person name="Bruce D."/>
            <person name="Goodwin L."/>
            <person name="Pitluck S."/>
            <person name="Mavromatis K."/>
            <person name="Pati A."/>
            <person name="Mikhailova N."/>
            <person name="Chen A."/>
            <person name="Palaniappan K."/>
            <person name="Land M."/>
            <person name="Hauser L."/>
            <person name="Chang Y.J."/>
            <person name="Jeffries C.D."/>
            <person name="Detter J.C."/>
            <person name="Brettin T."/>
            <person name="Rohde M."/>
            <person name="Goker M."/>
            <person name="Bristow J."/>
            <person name="Markowitz V."/>
            <person name="Eisen J.A."/>
            <person name="Hugenholtz P."/>
            <person name="Kyrpides N.C."/>
            <person name="Klenk H.P."/>
        </authorList>
    </citation>
    <scope>NUCLEOTIDE SEQUENCE [LARGE SCALE GENOMIC DNA]</scope>
    <source>
        <strain evidence="6">DSM 14365 / CIP 107738 / JCM 11303 / AJ 13395 / SMP-2</strain>
    </source>
</reference>
<name>D0LTG9_HALO1</name>
<dbReference type="Proteomes" id="UP000001880">
    <property type="component" value="Chromosome"/>
</dbReference>
<dbReference type="InterPro" id="IPR026170">
    <property type="entry name" value="FAM173A/B"/>
</dbReference>
<dbReference type="EMBL" id="CP001804">
    <property type="protein sequence ID" value="ACY13864.1"/>
    <property type="molecule type" value="Genomic_DNA"/>
</dbReference>
<keyword evidence="2" id="KW-0808">Transferase</keyword>
<organism evidence="5 6">
    <name type="scientific">Haliangium ochraceum (strain DSM 14365 / JCM 11303 / SMP-2)</name>
    <dbReference type="NCBI Taxonomy" id="502025"/>
    <lineage>
        <taxon>Bacteria</taxon>
        <taxon>Pseudomonadati</taxon>
        <taxon>Myxococcota</taxon>
        <taxon>Polyangia</taxon>
        <taxon>Haliangiales</taxon>
        <taxon>Kofleriaceae</taxon>
        <taxon>Haliangium</taxon>
    </lineage>
</organism>
<dbReference type="OrthoDB" id="9780095at2"/>
<dbReference type="SUPFAM" id="SSF53335">
    <property type="entry name" value="S-adenosyl-L-methionine-dependent methyltransferases"/>
    <property type="match status" value="1"/>
</dbReference>
<keyword evidence="1" id="KW-0489">Methyltransferase</keyword>
<protein>
    <recommendedName>
        <fullName evidence="4">Methyltransferase domain-containing protein</fullName>
    </recommendedName>
</protein>
<dbReference type="Pfam" id="PF13649">
    <property type="entry name" value="Methyltransf_25"/>
    <property type="match status" value="1"/>
</dbReference>
<evidence type="ECO:0000256" key="3">
    <source>
        <dbReference type="ARBA" id="ARBA00022691"/>
    </source>
</evidence>
<evidence type="ECO:0000259" key="4">
    <source>
        <dbReference type="Pfam" id="PF13649"/>
    </source>
</evidence>
<accession>D0LTG9</accession>
<evidence type="ECO:0000256" key="2">
    <source>
        <dbReference type="ARBA" id="ARBA00022679"/>
    </source>
</evidence>
<sequence length="251" mass="27925">MSEIAESRISSLTARLKVLARGLANYRMLGMRRTLGDGLIYLLQYHPEHDHSFDRKHGTDTSGRLSPTQIVFPNDEAARSAMVYVASPASVTRWMLDRLDIDPAGYSFVDIGCGKGRVVLIASEYGFREVIGIEVVEELCRVAERNAAGYGARRTPDVSIRCEDAASAELPAGPTVIHLYHPFDESMLARVLRNVEAAHKRSPARRIVAYLLPTGVDHRVLATFDKFPFLRPAAYHPSLGGEFDWAIYHAE</sequence>
<dbReference type="Gene3D" id="3.40.50.150">
    <property type="entry name" value="Vaccinia Virus protein VP39"/>
    <property type="match status" value="1"/>
</dbReference>
<dbReference type="PANTHER" id="PTHR13610">
    <property type="entry name" value="METHYLTRANSFERASE DOMAIN-CONTAINING PROTEIN"/>
    <property type="match status" value="1"/>
</dbReference>
<dbReference type="InterPro" id="IPR029063">
    <property type="entry name" value="SAM-dependent_MTases_sf"/>
</dbReference>
<keyword evidence="6" id="KW-1185">Reference proteome</keyword>
<keyword evidence="3" id="KW-0949">S-adenosyl-L-methionine</keyword>
<dbReference type="GO" id="GO:0032259">
    <property type="term" value="P:methylation"/>
    <property type="evidence" value="ECO:0007669"/>
    <property type="project" value="UniProtKB-KW"/>
</dbReference>
<feature type="domain" description="Methyltransferase" evidence="4">
    <location>
        <begin position="109"/>
        <end position="195"/>
    </location>
</feature>
<dbReference type="KEGG" id="hoh:Hoch_1306"/>
<evidence type="ECO:0000256" key="1">
    <source>
        <dbReference type="ARBA" id="ARBA00022603"/>
    </source>
</evidence>
<dbReference type="RefSeq" id="WP_012826473.1">
    <property type="nucleotide sequence ID" value="NC_013440.1"/>
</dbReference>